<protein>
    <recommendedName>
        <fullName evidence="8">V-type proton ATPase subunit a</fullName>
    </recommendedName>
</protein>
<keyword evidence="6 8" id="KW-0406">Ion transport</keyword>
<dbReference type="OrthoDB" id="5841390at2759"/>
<reference evidence="9 10" key="1">
    <citation type="submission" date="2014-11" db="EMBL/GenBank/DDBJ databases">
        <title>Genetic blueprint of the zoonotic pathogen Toxocara canis.</title>
        <authorList>
            <person name="Zhu X.-Q."/>
            <person name="Korhonen P.K."/>
            <person name="Cai H."/>
            <person name="Young N.D."/>
            <person name="Nejsum P."/>
            <person name="von Samson-Himmelstjerna G."/>
            <person name="Boag P.R."/>
            <person name="Tan P."/>
            <person name="Li Q."/>
            <person name="Min J."/>
            <person name="Yang Y."/>
            <person name="Wang X."/>
            <person name="Fang X."/>
            <person name="Hall R.S."/>
            <person name="Hofmann A."/>
            <person name="Sternberg P.W."/>
            <person name="Jex A.R."/>
            <person name="Gasser R.B."/>
        </authorList>
    </citation>
    <scope>NUCLEOTIDE SEQUENCE [LARGE SCALE GENOMIC DNA]</scope>
    <source>
        <strain evidence="9">PN_DK_2014</strain>
    </source>
</reference>
<keyword evidence="5 8" id="KW-1133">Transmembrane helix</keyword>
<accession>A0A0B2UR22</accession>
<dbReference type="EMBL" id="JPKZ01021155">
    <property type="protein sequence ID" value="KHN71684.1"/>
    <property type="molecule type" value="Genomic_DNA"/>
</dbReference>
<dbReference type="GO" id="GO:0005886">
    <property type="term" value="C:plasma membrane"/>
    <property type="evidence" value="ECO:0007669"/>
    <property type="project" value="TreeGrafter"/>
</dbReference>
<evidence type="ECO:0000313" key="10">
    <source>
        <dbReference type="Proteomes" id="UP000031036"/>
    </source>
</evidence>
<evidence type="ECO:0000256" key="5">
    <source>
        <dbReference type="ARBA" id="ARBA00022989"/>
    </source>
</evidence>
<dbReference type="Pfam" id="PF01496">
    <property type="entry name" value="V_ATPase_I"/>
    <property type="match status" value="1"/>
</dbReference>
<keyword evidence="4 8" id="KW-0812">Transmembrane</keyword>
<keyword evidence="7 8" id="KW-0472">Membrane</keyword>
<dbReference type="Proteomes" id="UP000031036">
    <property type="component" value="Unassembled WGS sequence"/>
</dbReference>
<comment type="function">
    <text evidence="8">Essential component of the vacuolar proton pump (V-ATPase), a multimeric enzyme that catalyzes the translocation of protons across the membranes. Required for assembly and activity of the V-ATPase.</text>
</comment>
<feature type="transmembrane region" description="Helical" evidence="8">
    <location>
        <begin position="12"/>
        <end position="35"/>
    </location>
</feature>
<dbReference type="InterPro" id="IPR002490">
    <property type="entry name" value="V-ATPase_116kDa_su"/>
</dbReference>
<dbReference type="GO" id="GO:0051117">
    <property type="term" value="F:ATPase binding"/>
    <property type="evidence" value="ECO:0007669"/>
    <property type="project" value="TreeGrafter"/>
</dbReference>
<dbReference type="GO" id="GO:0007035">
    <property type="term" value="P:vacuolar acidification"/>
    <property type="evidence" value="ECO:0007669"/>
    <property type="project" value="TreeGrafter"/>
</dbReference>
<organism evidence="9 10">
    <name type="scientific">Toxocara canis</name>
    <name type="common">Canine roundworm</name>
    <dbReference type="NCBI Taxonomy" id="6265"/>
    <lineage>
        <taxon>Eukaryota</taxon>
        <taxon>Metazoa</taxon>
        <taxon>Ecdysozoa</taxon>
        <taxon>Nematoda</taxon>
        <taxon>Chromadorea</taxon>
        <taxon>Rhabditida</taxon>
        <taxon>Spirurina</taxon>
        <taxon>Ascaridomorpha</taxon>
        <taxon>Ascaridoidea</taxon>
        <taxon>Toxocaridae</taxon>
        <taxon>Toxocara</taxon>
    </lineage>
</organism>
<comment type="caution">
    <text evidence="9">The sequence shown here is derived from an EMBL/GenBank/DDBJ whole genome shotgun (WGS) entry which is preliminary data.</text>
</comment>
<keyword evidence="8" id="KW-0375">Hydrogen ion transport</keyword>
<dbReference type="PANTHER" id="PTHR11629:SF63">
    <property type="entry name" value="V-TYPE PROTON ATPASE SUBUNIT A"/>
    <property type="match status" value="1"/>
</dbReference>
<evidence type="ECO:0000256" key="3">
    <source>
        <dbReference type="ARBA" id="ARBA00022448"/>
    </source>
</evidence>
<evidence type="ECO:0000256" key="8">
    <source>
        <dbReference type="RuleBase" id="RU361189"/>
    </source>
</evidence>
<evidence type="ECO:0000256" key="6">
    <source>
        <dbReference type="ARBA" id="ARBA00023065"/>
    </source>
</evidence>
<evidence type="ECO:0000256" key="1">
    <source>
        <dbReference type="ARBA" id="ARBA00004141"/>
    </source>
</evidence>
<proteinExistence type="inferred from homology"/>
<evidence type="ECO:0000256" key="4">
    <source>
        <dbReference type="ARBA" id="ARBA00022692"/>
    </source>
</evidence>
<dbReference type="AlphaFoldDB" id="A0A0B2UR22"/>
<feature type="transmembrane region" description="Helical" evidence="8">
    <location>
        <begin position="55"/>
        <end position="82"/>
    </location>
</feature>
<comment type="caution">
    <text evidence="8">Lacks conserved residue(s) required for the propagation of feature annotation.</text>
</comment>
<gene>
    <name evidence="9" type="primary">unc-32</name>
    <name evidence="9" type="ORF">Tcan_02112</name>
</gene>
<dbReference type="STRING" id="6265.A0A0B2UR22"/>
<evidence type="ECO:0000256" key="7">
    <source>
        <dbReference type="ARBA" id="ARBA00023136"/>
    </source>
</evidence>
<name>A0A0B2UR22_TOXCA</name>
<keyword evidence="3 8" id="KW-0813">Transport</keyword>
<comment type="similarity">
    <text evidence="2 8">Belongs to the V-ATPase 116 kDa subunit family.</text>
</comment>
<evidence type="ECO:0000256" key="2">
    <source>
        <dbReference type="ARBA" id="ARBA00009904"/>
    </source>
</evidence>
<comment type="subcellular location">
    <subcellularLocation>
        <location evidence="1">Membrane</location>
        <topology evidence="1">Multi-pass membrane protein</topology>
    </subcellularLocation>
</comment>
<keyword evidence="10" id="KW-1185">Reference proteome</keyword>
<dbReference type="GO" id="GO:0033179">
    <property type="term" value="C:proton-transporting V-type ATPase, V0 domain"/>
    <property type="evidence" value="ECO:0007669"/>
    <property type="project" value="InterPro"/>
</dbReference>
<evidence type="ECO:0000313" key="9">
    <source>
        <dbReference type="EMBL" id="KHN71684.1"/>
    </source>
</evidence>
<dbReference type="PANTHER" id="PTHR11629">
    <property type="entry name" value="VACUOLAR PROTON ATPASES"/>
    <property type="match status" value="1"/>
</dbReference>
<dbReference type="GO" id="GO:0046961">
    <property type="term" value="F:proton-transporting ATPase activity, rotational mechanism"/>
    <property type="evidence" value="ECO:0007669"/>
    <property type="project" value="InterPro"/>
</dbReference>
<sequence>MLSAPYTMITFPFLFALMFGDLGHGLIMFLAALFFIMKEKQLEAARISDEVKLRFILGVLHIFQTFFGGRYVIFLMGCFSIYTGFIYNDAFSKSFNLFGSSWRNIYSRRFLDDQPAERFLMFTPEWAYYNVVGVSW</sequence>
<dbReference type="GO" id="GO:0016471">
    <property type="term" value="C:vacuolar proton-transporting V-type ATPase complex"/>
    <property type="evidence" value="ECO:0007669"/>
    <property type="project" value="TreeGrafter"/>
</dbReference>